<organism evidence="2 3">
    <name type="scientific">Flavobacterium kingsejongi</name>
    <dbReference type="NCBI Taxonomy" id="1678728"/>
    <lineage>
        <taxon>Bacteria</taxon>
        <taxon>Pseudomonadati</taxon>
        <taxon>Bacteroidota</taxon>
        <taxon>Flavobacteriia</taxon>
        <taxon>Flavobacteriales</taxon>
        <taxon>Flavobacteriaceae</taxon>
        <taxon>Flavobacterium</taxon>
    </lineage>
</organism>
<dbReference type="OrthoDB" id="1442507at2"/>
<proteinExistence type="predicted"/>
<keyword evidence="1" id="KW-1133">Transmembrane helix</keyword>
<dbReference type="RefSeq" id="WP_108737357.1">
    <property type="nucleotide sequence ID" value="NZ_CP020919.1"/>
</dbReference>
<evidence type="ECO:0000256" key="1">
    <source>
        <dbReference type="SAM" id="Phobius"/>
    </source>
</evidence>
<dbReference type="KEGG" id="fki:FK004_11425"/>
<keyword evidence="1" id="KW-0472">Membrane</keyword>
<dbReference type="EMBL" id="CP020919">
    <property type="protein sequence ID" value="AWG25789.1"/>
    <property type="molecule type" value="Genomic_DNA"/>
</dbReference>
<accession>A0A2S1LPY8</accession>
<protein>
    <submittedName>
        <fullName evidence="2">Uncharacterized protein</fullName>
    </submittedName>
</protein>
<dbReference type="AlphaFoldDB" id="A0A2S1LPY8"/>
<feature type="transmembrane region" description="Helical" evidence="1">
    <location>
        <begin position="88"/>
        <end position="108"/>
    </location>
</feature>
<reference evidence="2 3" key="1">
    <citation type="submission" date="2017-04" db="EMBL/GenBank/DDBJ databases">
        <title>Complete genome sequence of Flavobacterium kingsejong AJ004.</title>
        <authorList>
            <person name="Lee P.C."/>
        </authorList>
    </citation>
    <scope>NUCLEOTIDE SEQUENCE [LARGE SCALE GENOMIC DNA]</scope>
    <source>
        <strain evidence="2 3">AJ004</strain>
    </source>
</reference>
<keyword evidence="1" id="KW-0812">Transmembrane</keyword>
<sequence length="167" mass="18717">MRSHNDDLLKEILQKVPTDSLPADFTANLLDEIASIAQRDIPITHELQQLLHKTPIETLPPDFTTAVLEKISVLNTPKIYQPIIGKRAWYGIALATVLTILVLIAVGGKPQHNHSAKMYTTVITDVMQQLYSGPVYSIIIILGILLFIDYTIRYTRSETIKGNSFFS</sequence>
<name>A0A2S1LPY8_9FLAO</name>
<gene>
    <name evidence="2" type="ORF">FK004_11425</name>
</gene>
<evidence type="ECO:0000313" key="2">
    <source>
        <dbReference type="EMBL" id="AWG25789.1"/>
    </source>
</evidence>
<evidence type="ECO:0000313" key="3">
    <source>
        <dbReference type="Proteomes" id="UP000244677"/>
    </source>
</evidence>
<keyword evidence="3" id="KW-1185">Reference proteome</keyword>
<dbReference type="Proteomes" id="UP000244677">
    <property type="component" value="Chromosome"/>
</dbReference>
<feature type="transmembrane region" description="Helical" evidence="1">
    <location>
        <begin position="128"/>
        <end position="148"/>
    </location>
</feature>